<evidence type="ECO:0000256" key="10">
    <source>
        <dbReference type="RuleBase" id="RU000488"/>
    </source>
</evidence>
<evidence type="ECO:0000256" key="3">
    <source>
        <dbReference type="ARBA" id="ARBA00022448"/>
    </source>
</evidence>
<reference evidence="12 13" key="1">
    <citation type="submission" date="2022-01" db="EMBL/GenBank/DDBJ databases">
        <title>A chromosomal length assembly of Cordylochernes scorpioides.</title>
        <authorList>
            <person name="Zeh D."/>
            <person name="Zeh J."/>
        </authorList>
    </citation>
    <scope>NUCLEOTIDE SEQUENCE [LARGE SCALE GENOMIC DNA]</scope>
    <source>
        <strain evidence="12">IN4F17</strain>
        <tissue evidence="12">Whole Body</tissue>
    </source>
</reference>
<comment type="similarity">
    <text evidence="2 10">Belongs to the mitochondrial carrier (TC 2.A.29) family.</text>
</comment>
<dbReference type="SUPFAM" id="SSF103506">
    <property type="entry name" value="Mitochondrial carrier"/>
    <property type="match status" value="1"/>
</dbReference>
<feature type="repeat" description="Solcar" evidence="9">
    <location>
        <begin position="112"/>
        <end position="197"/>
    </location>
</feature>
<evidence type="ECO:0000256" key="4">
    <source>
        <dbReference type="ARBA" id="ARBA00022692"/>
    </source>
</evidence>
<organism evidence="12 13">
    <name type="scientific">Cordylochernes scorpioides</name>
    <dbReference type="NCBI Taxonomy" id="51811"/>
    <lineage>
        <taxon>Eukaryota</taxon>
        <taxon>Metazoa</taxon>
        <taxon>Ecdysozoa</taxon>
        <taxon>Arthropoda</taxon>
        <taxon>Chelicerata</taxon>
        <taxon>Arachnida</taxon>
        <taxon>Pseudoscorpiones</taxon>
        <taxon>Cheliferoidea</taxon>
        <taxon>Chernetidae</taxon>
        <taxon>Cordylochernes</taxon>
    </lineage>
</organism>
<evidence type="ECO:0000313" key="13">
    <source>
        <dbReference type="Proteomes" id="UP001235939"/>
    </source>
</evidence>
<dbReference type="InterPro" id="IPR023395">
    <property type="entry name" value="MCP_dom_sf"/>
</dbReference>
<keyword evidence="13" id="KW-1185">Reference proteome</keyword>
<feature type="transmembrane region" description="Helical" evidence="11">
    <location>
        <begin position="322"/>
        <end position="342"/>
    </location>
</feature>
<evidence type="ECO:0000256" key="7">
    <source>
        <dbReference type="ARBA" id="ARBA00023128"/>
    </source>
</evidence>
<dbReference type="InterPro" id="IPR050567">
    <property type="entry name" value="Mitochondrial_Carrier"/>
</dbReference>
<keyword evidence="4 9" id="KW-0812">Transmembrane</keyword>
<keyword evidence="8 9" id="KW-0472">Membrane</keyword>
<dbReference type="PANTHER" id="PTHR45624">
    <property type="entry name" value="MITOCHONDRIAL BASIC AMINO ACIDS TRANSPORTER-RELATED"/>
    <property type="match status" value="1"/>
</dbReference>
<evidence type="ECO:0000256" key="9">
    <source>
        <dbReference type="PROSITE-ProRule" id="PRU00282"/>
    </source>
</evidence>
<name>A0ABY6JZM2_9ARAC</name>
<dbReference type="Gene3D" id="1.50.40.10">
    <property type="entry name" value="Mitochondrial carrier domain"/>
    <property type="match status" value="2"/>
</dbReference>
<keyword evidence="7" id="KW-0496">Mitochondrion</keyword>
<evidence type="ECO:0000256" key="1">
    <source>
        <dbReference type="ARBA" id="ARBA00004225"/>
    </source>
</evidence>
<keyword evidence="6 11" id="KW-1133">Transmembrane helix</keyword>
<dbReference type="Proteomes" id="UP001235939">
    <property type="component" value="Chromosome 01"/>
</dbReference>
<dbReference type="InterPro" id="IPR018108">
    <property type="entry name" value="MCP_transmembrane"/>
</dbReference>
<dbReference type="Pfam" id="PF00153">
    <property type="entry name" value="Mito_carr"/>
    <property type="match status" value="3"/>
</dbReference>
<evidence type="ECO:0000256" key="11">
    <source>
        <dbReference type="SAM" id="Phobius"/>
    </source>
</evidence>
<feature type="non-terminal residue" evidence="12">
    <location>
        <position position="1"/>
    </location>
</feature>
<evidence type="ECO:0000256" key="6">
    <source>
        <dbReference type="ARBA" id="ARBA00022989"/>
    </source>
</evidence>
<keyword evidence="3 10" id="KW-0813">Transport</keyword>
<evidence type="ECO:0000256" key="5">
    <source>
        <dbReference type="ARBA" id="ARBA00022737"/>
    </source>
</evidence>
<keyword evidence="5" id="KW-0677">Repeat</keyword>
<feature type="repeat" description="Solcar" evidence="9">
    <location>
        <begin position="15"/>
        <end position="99"/>
    </location>
</feature>
<dbReference type="PROSITE" id="PS50920">
    <property type="entry name" value="SOLCAR"/>
    <property type="match status" value="3"/>
</dbReference>
<comment type="subcellular location">
    <subcellularLocation>
        <location evidence="1">Mitochondrion membrane</location>
        <topology evidence="1">Multi-pass membrane protein</topology>
    </subcellularLocation>
</comment>
<dbReference type="PANTHER" id="PTHR45624:SF12">
    <property type="entry name" value="MITOCHONDRIAL ORNITHINE TRANSPORTER 1"/>
    <property type="match status" value="1"/>
</dbReference>
<feature type="repeat" description="Solcar" evidence="9">
    <location>
        <begin position="208"/>
        <end position="287"/>
    </location>
</feature>
<feature type="transmembrane region" description="Helical" evidence="11">
    <location>
        <begin position="263"/>
        <end position="281"/>
    </location>
</feature>
<gene>
    <name evidence="12" type="ORF">LAZ67_1007824</name>
</gene>
<sequence>MSDNVQYDKFYKQVIATSVDTVSGSLGGLSSIIVGQPLDTIKVRLQTSPHIFNNSFACISKTYKLEGVRGFYAGATPSIAANMLRSGTFIGFYGYFQHVLAEASNKESIRELSTFNNGIAGALAGVMSTALLSPLEFIKCNLQTCKVYSEQSKPSSVRAIVKANGFFGLYKGFRPMLLRETIGNFFFMSAYEKSVNLLNYKNLPREQINPLVFFFSGGIGGTFYWLSIYPLDVVKSRIQVGTSQVTLKNILIKEGPKGLYRGILPTILRTFLTSGICYAALEFSKKSMKKETIGHFFFMSAYEKSVNLLNYKNLPREQINPLVFFFSGGIGGTFYWLSIYPLD</sequence>
<accession>A0ABY6JZM2</accession>
<feature type="transmembrane region" description="Helical" evidence="11">
    <location>
        <begin position="208"/>
        <end position="226"/>
    </location>
</feature>
<protein>
    <submittedName>
        <fullName evidence="12">SLC25A15</fullName>
    </submittedName>
</protein>
<evidence type="ECO:0000256" key="2">
    <source>
        <dbReference type="ARBA" id="ARBA00006375"/>
    </source>
</evidence>
<evidence type="ECO:0000313" key="12">
    <source>
        <dbReference type="EMBL" id="UYV62111.1"/>
    </source>
</evidence>
<dbReference type="EMBL" id="CP092863">
    <property type="protein sequence ID" value="UYV62111.1"/>
    <property type="molecule type" value="Genomic_DNA"/>
</dbReference>
<evidence type="ECO:0000256" key="8">
    <source>
        <dbReference type="ARBA" id="ARBA00023136"/>
    </source>
</evidence>
<proteinExistence type="inferred from homology"/>